<gene>
    <name evidence="1" type="ORF">X975_12763</name>
</gene>
<protein>
    <submittedName>
        <fullName evidence="1">Uncharacterized protein</fullName>
    </submittedName>
</protein>
<evidence type="ECO:0000313" key="1">
    <source>
        <dbReference type="EMBL" id="KFM78336.1"/>
    </source>
</evidence>
<evidence type="ECO:0000313" key="2">
    <source>
        <dbReference type="Proteomes" id="UP000054359"/>
    </source>
</evidence>
<keyword evidence="2" id="KW-1185">Reference proteome</keyword>
<organism evidence="1 2">
    <name type="scientific">Stegodyphus mimosarum</name>
    <name type="common">African social velvet spider</name>
    <dbReference type="NCBI Taxonomy" id="407821"/>
    <lineage>
        <taxon>Eukaryota</taxon>
        <taxon>Metazoa</taxon>
        <taxon>Ecdysozoa</taxon>
        <taxon>Arthropoda</taxon>
        <taxon>Chelicerata</taxon>
        <taxon>Arachnida</taxon>
        <taxon>Araneae</taxon>
        <taxon>Araneomorphae</taxon>
        <taxon>Entelegynae</taxon>
        <taxon>Eresoidea</taxon>
        <taxon>Eresidae</taxon>
        <taxon>Stegodyphus</taxon>
    </lineage>
</organism>
<proteinExistence type="predicted"/>
<reference evidence="1 2" key="1">
    <citation type="submission" date="2013-11" db="EMBL/GenBank/DDBJ databases">
        <title>Genome sequencing of Stegodyphus mimosarum.</title>
        <authorList>
            <person name="Bechsgaard J."/>
        </authorList>
    </citation>
    <scope>NUCLEOTIDE SEQUENCE [LARGE SCALE GENOMIC DNA]</scope>
</reference>
<sequence length="38" mass="4578">ICDSLEFSRVVWHVLRGRWLIKQYEILPSCILVNTFSR</sequence>
<feature type="non-terminal residue" evidence="1">
    <location>
        <position position="38"/>
    </location>
</feature>
<feature type="non-terminal residue" evidence="1">
    <location>
        <position position="1"/>
    </location>
</feature>
<dbReference type="AlphaFoldDB" id="A0A087ULU7"/>
<dbReference type="EMBL" id="KK120458">
    <property type="protein sequence ID" value="KFM78336.1"/>
    <property type="molecule type" value="Genomic_DNA"/>
</dbReference>
<dbReference type="Proteomes" id="UP000054359">
    <property type="component" value="Unassembled WGS sequence"/>
</dbReference>
<name>A0A087ULU7_STEMI</name>
<accession>A0A087ULU7</accession>